<dbReference type="PANTHER" id="PTHR30246:SF1">
    <property type="entry name" value="2-DEHYDRO-3-DEOXY-6-PHOSPHOGALACTONATE ALDOLASE-RELATED"/>
    <property type="match status" value="1"/>
</dbReference>
<dbReference type="OrthoDB" id="9802667at2"/>
<reference evidence="6 7" key="1">
    <citation type="submission" date="2016-04" db="EMBL/GenBank/DDBJ databases">
        <title>Genome sequence of Clostridium magnum DSM 2767.</title>
        <authorList>
            <person name="Poehlein A."/>
            <person name="Uhlig R."/>
            <person name="Fischer R."/>
            <person name="Bahl H."/>
            <person name="Daniel R."/>
        </authorList>
    </citation>
    <scope>NUCLEOTIDE SEQUENCE [LARGE SCALE GENOMIC DNA]</scope>
    <source>
        <strain evidence="6 7">DSM 2767</strain>
    </source>
</reference>
<keyword evidence="5" id="KW-0119">Carbohydrate metabolism</keyword>
<evidence type="ECO:0000313" key="7">
    <source>
        <dbReference type="Proteomes" id="UP000076603"/>
    </source>
</evidence>
<dbReference type="InterPro" id="IPR013785">
    <property type="entry name" value="Aldolase_TIM"/>
</dbReference>
<dbReference type="STRING" id="1121326.CLMAG_49160"/>
<comment type="caution">
    <text evidence="6">The sequence shown here is derived from an EMBL/GenBank/DDBJ whole genome shotgun (WGS) entry which is preliminary data.</text>
</comment>
<dbReference type="Gene3D" id="3.20.20.70">
    <property type="entry name" value="Aldolase class I"/>
    <property type="match status" value="1"/>
</dbReference>
<evidence type="ECO:0000256" key="4">
    <source>
        <dbReference type="ARBA" id="ARBA00023239"/>
    </source>
</evidence>
<name>A0A161YHY0_9CLOT</name>
<protein>
    <submittedName>
        <fullName evidence="6">KHG/KDPG aldolase</fullName>
    </submittedName>
</protein>
<dbReference type="NCBIfam" id="NF005119">
    <property type="entry name" value="PRK06552.1"/>
    <property type="match status" value="1"/>
</dbReference>
<sequence>MKKYETLSKVFQYGLVAVIRGNSKEEAINISKACIDGGIKCIEITFTVPEAEVVIKELASNYKDIVVGAGTVLEECTARLAIMAGAQFVVSPTFSRSTAEMCNLYQIPYMPGCMTIGEMQEALKMGVDIIKLFPGNMYKPEFIKAVKAPLPQVNIMPTGGVNLENLDSWFENGVIAVGVGSNLTSTFNSNDYSSVSVVAKQYVERINAIKSKYVFSN</sequence>
<dbReference type="AlphaFoldDB" id="A0A161YHY0"/>
<dbReference type="Pfam" id="PF01081">
    <property type="entry name" value="Aldolase"/>
    <property type="match status" value="1"/>
</dbReference>
<dbReference type="PANTHER" id="PTHR30246">
    <property type="entry name" value="2-KETO-3-DEOXY-6-PHOSPHOGLUCONATE ALDOLASE"/>
    <property type="match status" value="1"/>
</dbReference>
<organism evidence="6 7">
    <name type="scientific">Clostridium magnum DSM 2767</name>
    <dbReference type="NCBI Taxonomy" id="1121326"/>
    <lineage>
        <taxon>Bacteria</taxon>
        <taxon>Bacillati</taxon>
        <taxon>Bacillota</taxon>
        <taxon>Clostridia</taxon>
        <taxon>Eubacteriales</taxon>
        <taxon>Clostridiaceae</taxon>
        <taxon>Clostridium</taxon>
    </lineage>
</organism>
<evidence type="ECO:0000256" key="5">
    <source>
        <dbReference type="ARBA" id="ARBA00023277"/>
    </source>
</evidence>
<evidence type="ECO:0000256" key="3">
    <source>
        <dbReference type="ARBA" id="ARBA00011233"/>
    </source>
</evidence>
<dbReference type="GO" id="GO:0016829">
    <property type="term" value="F:lyase activity"/>
    <property type="evidence" value="ECO:0007669"/>
    <property type="project" value="UniProtKB-KW"/>
</dbReference>
<dbReference type="EMBL" id="LWAE01000007">
    <property type="protein sequence ID" value="KZL89902.1"/>
    <property type="molecule type" value="Genomic_DNA"/>
</dbReference>
<comment type="pathway">
    <text evidence="1">Carbohydrate acid metabolism.</text>
</comment>
<dbReference type="RefSeq" id="WP_066628333.1">
    <property type="nucleotide sequence ID" value="NZ_FQXL01000029.1"/>
</dbReference>
<evidence type="ECO:0000256" key="1">
    <source>
        <dbReference type="ARBA" id="ARBA00004761"/>
    </source>
</evidence>
<keyword evidence="7" id="KW-1185">Reference proteome</keyword>
<dbReference type="InterPro" id="IPR000887">
    <property type="entry name" value="Aldlse_KDPG_KHG"/>
</dbReference>
<keyword evidence="4" id="KW-0456">Lyase</keyword>
<comment type="similarity">
    <text evidence="2">Belongs to the KHG/KDPG aldolase family.</text>
</comment>
<gene>
    <name evidence="6" type="primary">kdgA_4</name>
    <name evidence="6" type="ORF">CLMAG_49160</name>
</gene>
<dbReference type="SUPFAM" id="SSF51569">
    <property type="entry name" value="Aldolase"/>
    <property type="match status" value="1"/>
</dbReference>
<dbReference type="PATRIC" id="fig|1121326.3.peg.4978"/>
<accession>A0A161YHY0</accession>
<evidence type="ECO:0000256" key="2">
    <source>
        <dbReference type="ARBA" id="ARBA00006906"/>
    </source>
</evidence>
<dbReference type="CDD" id="cd00452">
    <property type="entry name" value="KDPG_aldolase"/>
    <property type="match status" value="1"/>
</dbReference>
<dbReference type="NCBIfam" id="TIGR01182">
    <property type="entry name" value="eda"/>
    <property type="match status" value="1"/>
</dbReference>
<comment type="subunit">
    <text evidence="3">Homotrimer.</text>
</comment>
<dbReference type="Proteomes" id="UP000076603">
    <property type="component" value="Unassembled WGS sequence"/>
</dbReference>
<evidence type="ECO:0000313" key="6">
    <source>
        <dbReference type="EMBL" id="KZL89902.1"/>
    </source>
</evidence>
<proteinExistence type="inferred from homology"/>